<accession>A0A9D4V1G8</accession>
<evidence type="ECO:0000313" key="2">
    <source>
        <dbReference type="Proteomes" id="UP000886520"/>
    </source>
</evidence>
<comment type="caution">
    <text evidence="1">The sequence shown here is derived from an EMBL/GenBank/DDBJ whole genome shotgun (WGS) entry which is preliminary data.</text>
</comment>
<organism evidence="1 2">
    <name type="scientific">Adiantum capillus-veneris</name>
    <name type="common">Maidenhair fern</name>
    <dbReference type="NCBI Taxonomy" id="13818"/>
    <lineage>
        <taxon>Eukaryota</taxon>
        <taxon>Viridiplantae</taxon>
        <taxon>Streptophyta</taxon>
        <taxon>Embryophyta</taxon>
        <taxon>Tracheophyta</taxon>
        <taxon>Polypodiopsida</taxon>
        <taxon>Polypodiidae</taxon>
        <taxon>Polypodiales</taxon>
        <taxon>Pteridineae</taxon>
        <taxon>Pteridaceae</taxon>
        <taxon>Vittarioideae</taxon>
        <taxon>Adiantum</taxon>
    </lineage>
</organism>
<dbReference type="Proteomes" id="UP000886520">
    <property type="component" value="Chromosome 7"/>
</dbReference>
<name>A0A9D4V1G8_ADICA</name>
<keyword evidence="2" id="KW-1185">Reference proteome</keyword>
<dbReference type="EMBL" id="JABFUD020000007">
    <property type="protein sequence ID" value="KAI5078000.1"/>
    <property type="molecule type" value="Genomic_DNA"/>
</dbReference>
<reference evidence="1" key="1">
    <citation type="submission" date="2021-01" db="EMBL/GenBank/DDBJ databases">
        <title>Adiantum capillus-veneris genome.</title>
        <authorList>
            <person name="Fang Y."/>
            <person name="Liao Q."/>
        </authorList>
    </citation>
    <scope>NUCLEOTIDE SEQUENCE</scope>
    <source>
        <strain evidence="1">H3</strain>
        <tissue evidence="1">Leaf</tissue>
    </source>
</reference>
<evidence type="ECO:0000313" key="1">
    <source>
        <dbReference type="EMBL" id="KAI5078000.1"/>
    </source>
</evidence>
<dbReference type="AlphaFoldDB" id="A0A9D4V1G8"/>
<gene>
    <name evidence="1" type="ORF">GOP47_0007824</name>
</gene>
<sequence length="214" mass="23197">MVSKPCEPHRIEHCLLVSCPASACSLSLSHSLLSLRPLPSHMVSEQQAILAAQCETPPCSLMCIPCYGKQPPCWFPCGRLAMPPTPSCLQERMSFPYLARDFFKPFLVDTTHDPKSADIDAVANSLDRQVTNSAATHPADFHLAVDGGGGALAPVNDVRETQYVIANTATENAAPGEEDDAQTPGAEDIETPIIDVTYSKLHPYLQIMLLLQLL</sequence>
<protein>
    <submittedName>
        <fullName evidence="1">Uncharacterized protein</fullName>
    </submittedName>
</protein>
<proteinExistence type="predicted"/>